<evidence type="ECO:0000259" key="6">
    <source>
        <dbReference type="Pfam" id="PF02776"/>
    </source>
</evidence>
<dbReference type="Proteomes" id="UP000077262">
    <property type="component" value="Unassembled WGS sequence"/>
</dbReference>
<evidence type="ECO:0000259" key="4">
    <source>
        <dbReference type="Pfam" id="PF00205"/>
    </source>
</evidence>
<feature type="domain" description="Thiamine pyrophosphate enzyme N-terminal TPP-binding" evidence="6">
    <location>
        <begin position="3"/>
        <end position="119"/>
    </location>
</feature>
<dbReference type="Pfam" id="PF02775">
    <property type="entry name" value="TPP_enzyme_C"/>
    <property type="match status" value="1"/>
</dbReference>
<evidence type="ECO:0000256" key="3">
    <source>
        <dbReference type="RuleBase" id="RU362132"/>
    </source>
</evidence>
<dbReference type="GO" id="GO:0000287">
    <property type="term" value="F:magnesium ion binding"/>
    <property type="evidence" value="ECO:0007669"/>
    <property type="project" value="InterPro"/>
</dbReference>
<comment type="caution">
    <text evidence="7">The sequence shown here is derived from an EMBL/GenBank/DDBJ whole genome shotgun (WGS) entry which is preliminary data.</text>
</comment>
<dbReference type="InterPro" id="IPR047211">
    <property type="entry name" value="POXB-like"/>
</dbReference>
<dbReference type="Gene3D" id="3.40.50.1220">
    <property type="entry name" value="TPP-binding domain"/>
    <property type="match status" value="1"/>
</dbReference>
<evidence type="ECO:0000256" key="2">
    <source>
        <dbReference type="ARBA" id="ARBA00023052"/>
    </source>
</evidence>
<reference evidence="7 8" key="1">
    <citation type="submission" date="2016-02" db="EMBL/GenBank/DDBJ databases">
        <authorList>
            <person name="Wen L."/>
            <person name="He K."/>
            <person name="Yang H."/>
        </authorList>
    </citation>
    <scope>NUCLEOTIDE SEQUENCE [LARGE SCALE GENOMIC DNA]</scope>
    <source>
        <strain evidence="7 8">CD09_2</strain>
    </source>
</reference>
<dbReference type="InterPro" id="IPR012000">
    <property type="entry name" value="Thiamin_PyroP_enz_cen_dom"/>
</dbReference>
<dbReference type="GO" id="GO:0003824">
    <property type="term" value="F:catalytic activity"/>
    <property type="evidence" value="ECO:0007669"/>
    <property type="project" value="InterPro"/>
</dbReference>
<comment type="similarity">
    <text evidence="1 3">Belongs to the TPP enzyme family.</text>
</comment>
<dbReference type="InterPro" id="IPR029061">
    <property type="entry name" value="THDP-binding"/>
</dbReference>
<dbReference type="Pfam" id="PF00205">
    <property type="entry name" value="TPP_enzyme_M"/>
    <property type="match status" value="1"/>
</dbReference>
<dbReference type="PANTHER" id="PTHR42981">
    <property type="entry name" value="PYRUVATE DEHYDROGENASE [UBIQUINONE]"/>
    <property type="match status" value="1"/>
</dbReference>
<dbReference type="AlphaFoldDB" id="A0A177IWP1"/>
<gene>
    <name evidence="7" type="ORF">AX777_24990</name>
</gene>
<protein>
    <submittedName>
        <fullName evidence="7">Pyruvate dehydrogenase</fullName>
    </submittedName>
</protein>
<accession>A0A177IWP1</accession>
<dbReference type="PANTHER" id="PTHR42981:SF2">
    <property type="entry name" value="PYRUVATE DEHYDROGENASE [UBIQUINONE]"/>
    <property type="match status" value="1"/>
</dbReference>
<feature type="domain" description="Thiamine pyrophosphate enzyme TPP-binding" evidence="5">
    <location>
        <begin position="381"/>
        <end position="527"/>
    </location>
</feature>
<name>A0A177IWP1_SPHYA</name>
<evidence type="ECO:0000256" key="1">
    <source>
        <dbReference type="ARBA" id="ARBA00007812"/>
    </source>
</evidence>
<evidence type="ECO:0000313" key="8">
    <source>
        <dbReference type="Proteomes" id="UP000077262"/>
    </source>
</evidence>
<dbReference type="EMBL" id="LSTR01000107">
    <property type="protein sequence ID" value="OAH33283.1"/>
    <property type="molecule type" value="Genomic_DNA"/>
</dbReference>
<dbReference type="Pfam" id="PF02776">
    <property type="entry name" value="TPP_enzyme_N"/>
    <property type="match status" value="1"/>
</dbReference>
<dbReference type="GO" id="GO:0030976">
    <property type="term" value="F:thiamine pyrophosphate binding"/>
    <property type="evidence" value="ECO:0007669"/>
    <property type="project" value="InterPro"/>
</dbReference>
<proteinExistence type="inferred from homology"/>
<dbReference type="Gene3D" id="3.40.50.970">
    <property type="match status" value="2"/>
</dbReference>
<keyword evidence="7" id="KW-0670">Pyruvate</keyword>
<sequence length="570" mass="60393">MSMTVAELLVQTLGQIGAHQVFGIVGDALNPFTDAIRRQEVVRWIGVRHEEGAALAATGQAKLTGRLGVCCGTTGPGANHLVSGLYEARKDHAPVLAISGGVASAKRGTDYLQEDDPVALFGDVAVYSEIIASPQQAASVIHQAIAQAYGNRGVAHISIPPDIFSAKVTASVPSIATLRPRPEVAPAAEDVAGIAAQIGEATKVAVLCGHGCHGAAAELSALSDRLHAPLVHTYRGKDILPYDDPRWIGGVGLIGGRPGVDALADADLLLMLGTDYPYSEFLPKDVKTIQIDERAFALGRRTPVTLGVVGSVRPALRLLLDRLPQRSDTHFLDKVNADRAAWNRMLDEKAALDRSHDKLHPQVVARAISDRASDNAIWVTDTGEVTLWASNWLRQSGRQQITGSFNNAAVGTGLGIANGAQALDLQRQVILHVGDGGFTMLLGEFMTAVEHALPVKIVVYDNSGWGLVHLEMEGAGVPPSPGSVFPNMDYAAFAQACGVQGFRVEKPAELPAAVDRWLGAEGPAILHAIVNPDEIPAMPHIEPGQAARFGISKLKQAINSLSPFRRSPPQ</sequence>
<evidence type="ECO:0000259" key="5">
    <source>
        <dbReference type="Pfam" id="PF02775"/>
    </source>
</evidence>
<dbReference type="CDD" id="cd07039">
    <property type="entry name" value="TPP_PYR_POX"/>
    <property type="match status" value="1"/>
</dbReference>
<dbReference type="OrthoDB" id="4494979at2"/>
<dbReference type="InterPro" id="IPR011766">
    <property type="entry name" value="TPP_enzyme_TPP-bd"/>
</dbReference>
<dbReference type="InterPro" id="IPR012001">
    <property type="entry name" value="Thiamin_PyroP_enz_TPP-bd_dom"/>
</dbReference>
<dbReference type="InterPro" id="IPR029035">
    <property type="entry name" value="DHS-like_NAD/FAD-binding_dom"/>
</dbReference>
<evidence type="ECO:0000313" key="7">
    <source>
        <dbReference type="EMBL" id="OAH33283.1"/>
    </source>
</evidence>
<dbReference type="SUPFAM" id="SSF52518">
    <property type="entry name" value="Thiamin diphosphate-binding fold (THDP-binding)"/>
    <property type="match status" value="2"/>
</dbReference>
<organism evidence="7 8">
    <name type="scientific">Sphingobium yanoikuyae</name>
    <name type="common">Sphingomonas yanoikuyae</name>
    <dbReference type="NCBI Taxonomy" id="13690"/>
    <lineage>
        <taxon>Bacteria</taxon>
        <taxon>Pseudomonadati</taxon>
        <taxon>Pseudomonadota</taxon>
        <taxon>Alphaproteobacteria</taxon>
        <taxon>Sphingomonadales</taxon>
        <taxon>Sphingomonadaceae</taxon>
        <taxon>Sphingobium</taxon>
    </lineage>
</organism>
<dbReference type="GO" id="GO:0019752">
    <property type="term" value="P:carboxylic acid metabolic process"/>
    <property type="evidence" value="ECO:0007669"/>
    <property type="project" value="UniProtKB-ARBA"/>
</dbReference>
<dbReference type="InterPro" id="IPR047210">
    <property type="entry name" value="TPP_PYR_POXB-like"/>
</dbReference>
<keyword evidence="2 3" id="KW-0786">Thiamine pyrophosphate</keyword>
<feature type="domain" description="Thiamine pyrophosphate enzyme central" evidence="4">
    <location>
        <begin position="193"/>
        <end position="318"/>
    </location>
</feature>
<dbReference type="SUPFAM" id="SSF52467">
    <property type="entry name" value="DHS-like NAD/FAD-binding domain"/>
    <property type="match status" value="1"/>
</dbReference>